<organism evidence="7 8">
    <name type="scientific">Parapedobacter defluvii</name>
    <dbReference type="NCBI Taxonomy" id="2045106"/>
    <lineage>
        <taxon>Bacteria</taxon>
        <taxon>Pseudomonadati</taxon>
        <taxon>Bacteroidota</taxon>
        <taxon>Sphingobacteriia</taxon>
        <taxon>Sphingobacteriales</taxon>
        <taxon>Sphingobacteriaceae</taxon>
        <taxon>Parapedobacter</taxon>
    </lineage>
</organism>
<name>A0ABQ1L8X4_9SPHI</name>
<dbReference type="SUPFAM" id="SSF53335">
    <property type="entry name" value="S-adenosyl-L-methionine-dependent methyltransferases"/>
    <property type="match status" value="1"/>
</dbReference>
<evidence type="ECO:0000256" key="1">
    <source>
        <dbReference type="ARBA" id="ARBA00022603"/>
    </source>
</evidence>
<keyword evidence="8" id="KW-1185">Reference proteome</keyword>
<dbReference type="InterPro" id="IPR023267">
    <property type="entry name" value="RCMT"/>
</dbReference>
<dbReference type="RefSeq" id="WP_188748468.1">
    <property type="nucleotide sequence ID" value="NZ_BMIK01000002.1"/>
</dbReference>
<dbReference type="InterPro" id="IPR049560">
    <property type="entry name" value="MeTrfase_RsmB-F_NOP2_cat"/>
</dbReference>
<keyword evidence="3 5" id="KW-0949">S-adenosyl-L-methionine</keyword>
<evidence type="ECO:0000256" key="5">
    <source>
        <dbReference type="PROSITE-ProRule" id="PRU01023"/>
    </source>
</evidence>
<evidence type="ECO:0000256" key="4">
    <source>
        <dbReference type="ARBA" id="ARBA00022884"/>
    </source>
</evidence>
<accession>A0ABQ1L8X4</accession>
<dbReference type="Pfam" id="PF01189">
    <property type="entry name" value="Methyltr_RsmB-F"/>
    <property type="match status" value="1"/>
</dbReference>
<evidence type="ECO:0000256" key="2">
    <source>
        <dbReference type="ARBA" id="ARBA00022679"/>
    </source>
</evidence>
<feature type="binding site" evidence="5">
    <location>
        <position position="272"/>
    </location>
    <ligand>
        <name>S-adenosyl-L-methionine</name>
        <dbReference type="ChEBI" id="CHEBI:59789"/>
    </ligand>
</feature>
<dbReference type="InterPro" id="IPR029063">
    <property type="entry name" value="SAM-dependent_MTases_sf"/>
</dbReference>
<keyword evidence="1 5" id="KW-0489">Methyltransferase</keyword>
<dbReference type="PANTHER" id="PTHR22807:SF53">
    <property type="entry name" value="RIBOSOMAL RNA SMALL SUBUNIT METHYLTRANSFERASE B-RELATED"/>
    <property type="match status" value="1"/>
</dbReference>
<keyword evidence="4 5" id="KW-0694">RNA-binding</keyword>
<evidence type="ECO:0000313" key="7">
    <source>
        <dbReference type="EMBL" id="GGC21506.1"/>
    </source>
</evidence>
<dbReference type="PANTHER" id="PTHR22807">
    <property type="entry name" value="NOP2 YEAST -RELATED NOL1/NOP2/FMU SUN DOMAIN-CONTAINING"/>
    <property type="match status" value="1"/>
</dbReference>
<feature type="domain" description="SAM-dependent MTase RsmB/NOP-type" evidence="6">
    <location>
        <begin position="124"/>
        <end position="391"/>
    </location>
</feature>
<feature type="binding site" evidence="5">
    <location>
        <position position="292"/>
    </location>
    <ligand>
        <name>S-adenosyl-L-methionine</name>
        <dbReference type="ChEBI" id="CHEBI:59789"/>
    </ligand>
</feature>
<dbReference type="InterPro" id="IPR001678">
    <property type="entry name" value="MeTrfase_RsmB-F_NOP2_dom"/>
</dbReference>
<dbReference type="EMBL" id="BMIK01000002">
    <property type="protein sequence ID" value="GGC21506.1"/>
    <property type="molecule type" value="Genomic_DNA"/>
</dbReference>
<comment type="similarity">
    <text evidence="5">Belongs to the class I-like SAM-binding methyltransferase superfamily. RsmB/NOP family.</text>
</comment>
<keyword evidence="2 5" id="KW-0808">Transferase</keyword>
<sequence length="391" mass="44118">MATERRISQQIRMVERVLHEYQQQRKIPLARFLTGFYKRNRQMGGNDRRTVSRLTYHYFRIGNAARQADLSTRLAIAEFLCSEDSALVQLVLPALYPSVDKPMKEKLVLLEQQTDFRLEDVFPYQGQLSEGVDGSDFVKSLFVQPDLFIRLRPGHEAEVQKRLTEEGISYRVLGTSRLALPNGVALDRIRDLVGKYEVQDDSSQQTGTFFNAADGESWWDACAGAGGKSLLLLDSHPAINLLVSDVRTSILRNLDERFEAAGITKYRQKIIDLTKDTAVILGNEQFDGIILDAPCSGSGTWGRTPEMITSFDGDSIRQFAAVQQQAAEAVIKHLKPGKPLIYITCSVFSEENEQAIAFLQNTGLVKLERAELLQGYRHRADSMFVARLIRR</sequence>
<evidence type="ECO:0000256" key="3">
    <source>
        <dbReference type="ARBA" id="ARBA00022691"/>
    </source>
</evidence>
<dbReference type="PRINTS" id="PR02008">
    <property type="entry name" value="RCMTFAMILY"/>
</dbReference>
<dbReference type="Gene3D" id="3.40.50.150">
    <property type="entry name" value="Vaccinia Virus protein VP39"/>
    <property type="match status" value="1"/>
</dbReference>
<gene>
    <name evidence="7" type="ORF">GCM10011386_11890</name>
</gene>
<comment type="caution">
    <text evidence="7">The sequence shown here is derived from an EMBL/GenBank/DDBJ whole genome shotgun (WGS) entry which is preliminary data.</text>
</comment>
<evidence type="ECO:0000313" key="8">
    <source>
        <dbReference type="Proteomes" id="UP000597338"/>
    </source>
</evidence>
<dbReference type="Proteomes" id="UP000597338">
    <property type="component" value="Unassembled WGS sequence"/>
</dbReference>
<feature type="binding site" evidence="5">
    <location>
        <position position="245"/>
    </location>
    <ligand>
        <name>S-adenosyl-L-methionine</name>
        <dbReference type="ChEBI" id="CHEBI:59789"/>
    </ligand>
</feature>
<evidence type="ECO:0000259" key="6">
    <source>
        <dbReference type="PROSITE" id="PS51686"/>
    </source>
</evidence>
<reference evidence="8" key="1">
    <citation type="journal article" date="2019" name="Int. J. Syst. Evol. Microbiol.">
        <title>The Global Catalogue of Microorganisms (GCM) 10K type strain sequencing project: providing services to taxonomists for standard genome sequencing and annotation.</title>
        <authorList>
            <consortium name="The Broad Institute Genomics Platform"/>
            <consortium name="The Broad Institute Genome Sequencing Center for Infectious Disease"/>
            <person name="Wu L."/>
            <person name="Ma J."/>
        </authorList>
    </citation>
    <scope>NUCLEOTIDE SEQUENCE [LARGE SCALE GENOMIC DNA]</scope>
    <source>
        <strain evidence="8">CGMCC 1.15342</strain>
    </source>
</reference>
<feature type="active site" description="Nucleophile" evidence="5">
    <location>
        <position position="345"/>
    </location>
</feature>
<dbReference type="PROSITE" id="PS51686">
    <property type="entry name" value="SAM_MT_RSMB_NOP"/>
    <property type="match status" value="1"/>
</dbReference>
<proteinExistence type="inferred from homology"/>
<comment type="caution">
    <text evidence="5">Lacks conserved residue(s) required for the propagation of feature annotation.</text>
</comment>
<protein>
    <submittedName>
        <fullName evidence="7">rRNA cytosine-C5-methylase</fullName>
    </submittedName>
</protein>